<evidence type="ECO:0000313" key="5">
    <source>
        <dbReference type="EMBL" id="RLK47988.1"/>
    </source>
</evidence>
<evidence type="ECO:0000256" key="3">
    <source>
        <dbReference type="SAM" id="SignalP"/>
    </source>
</evidence>
<name>A0A498C5X2_9MICO</name>
<evidence type="ECO:0000256" key="1">
    <source>
        <dbReference type="SAM" id="MobiDB-lite"/>
    </source>
</evidence>
<dbReference type="GO" id="GO:0016829">
    <property type="term" value="F:lyase activity"/>
    <property type="evidence" value="ECO:0007669"/>
    <property type="project" value="UniProtKB-KW"/>
</dbReference>
<feature type="domain" description="Right handed beta helix" evidence="4">
    <location>
        <begin position="395"/>
        <end position="535"/>
    </location>
</feature>
<keyword evidence="5" id="KW-0456">Lyase</keyword>
<accession>A0A498C5X2</accession>
<keyword evidence="2" id="KW-1133">Transmembrane helix</keyword>
<keyword evidence="2" id="KW-0812">Transmembrane</keyword>
<dbReference type="SUPFAM" id="SSF51126">
    <property type="entry name" value="Pectin lyase-like"/>
    <property type="match status" value="1"/>
</dbReference>
<dbReference type="InterPro" id="IPR011050">
    <property type="entry name" value="Pectin_lyase_fold/virulence"/>
</dbReference>
<dbReference type="InterPro" id="IPR012334">
    <property type="entry name" value="Pectin_lyas_fold"/>
</dbReference>
<dbReference type="SMART" id="SM00710">
    <property type="entry name" value="PbH1"/>
    <property type="match status" value="9"/>
</dbReference>
<comment type="caution">
    <text evidence="5">The sequence shown here is derived from an EMBL/GenBank/DDBJ whole genome shotgun (WGS) entry which is preliminary data.</text>
</comment>
<evidence type="ECO:0000259" key="4">
    <source>
        <dbReference type="Pfam" id="PF13229"/>
    </source>
</evidence>
<gene>
    <name evidence="5" type="ORF">C7474_2590</name>
</gene>
<organism evidence="5 6">
    <name type="scientific">Microbacterium telephonicum</name>
    <dbReference type="NCBI Taxonomy" id="1714841"/>
    <lineage>
        <taxon>Bacteria</taxon>
        <taxon>Bacillati</taxon>
        <taxon>Actinomycetota</taxon>
        <taxon>Actinomycetes</taxon>
        <taxon>Micrococcales</taxon>
        <taxon>Microbacteriaceae</taxon>
        <taxon>Microbacterium</taxon>
    </lineage>
</organism>
<feature type="chain" id="PRO_5019799101" evidence="3">
    <location>
        <begin position="27"/>
        <end position="625"/>
    </location>
</feature>
<protein>
    <submittedName>
        <fullName evidence="5">Parallel beta helix pectate lyase-like protein</fullName>
    </submittedName>
</protein>
<dbReference type="Gene3D" id="2.160.20.10">
    <property type="entry name" value="Single-stranded right-handed beta-helix, Pectin lyase-like"/>
    <property type="match status" value="2"/>
</dbReference>
<reference evidence="5 6" key="1">
    <citation type="journal article" date="2015" name="Stand. Genomic Sci.">
        <title>Genomic Encyclopedia of Bacterial and Archaeal Type Strains, Phase III: the genomes of soil and plant-associated and newly described type strains.</title>
        <authorList>
            <person name="Whitman W.B."/>
            <person name="Woyke T."/>
            <person name="Klenk H.P."/>
            <person name="Zhou Y."/>
            <person name="Lilburn T.G."/>
            <person name="Beck B.J."/>
            <person name="De Vos P."/>
            <person name="Vandamme P."/>
            <person name="Eisen J.A."/>
            <person name="Garrity G."/>
            <person name="Hugenholtz P."/>
            <person name="Kyrpides N.C."/>
        </authorList>
    </citation>
    <scope>NUCLEOTIDE SEQUENCE [LARGE SCALE GENOMIC DNA]</scope>
    <source>
        <strain evidence="5 6">S2T63</strain>
    </source>
</reference>
<dbReference type="AlphaFoldDB" id="A0A498C5X2"/>
<evidence type="ECO:0000256" key="2">
    <source>
        <dbReference type="SAM" id="Phobius"/>
    </source>
</evidence>
<sequence length="625" mass="65563">MNRSLVTTAAIVGLLAALVLPTGAWAEDLEGTTYDETEVVSGDAYPGDPDVEAMLVSSEERRLIDVRAIANAAGWTNINQGRPYRLVTGNTYTLVLIPRESPYTLADLLQYAPSTFVRQPDGSYLLSENIVVEQGATLKLEDEEGLVLHLASTPDAFVSIVTIGGSIELAGTAEKPIEVAAWDPVSQTADTDTTDGRAYLRVTGGVARFSHVDFHDLGFWSGATGGVALTGNAAPDTLKEYDDLNRVGRDTEDAGTTTVYGTEIFPADGAELLTTEPDLGAYSYVAADIDDISVRDNAFGLFITSAQGVDIRNSSFEHNLVDGLVLHRDVTNTVVHNTTVSHNAVDGVAVTRAATGVVLSRLTVEQNGRNGITIEGGPLADGPSAMGTSVGDYGNNEVEDSMVSGNGRYGIEILGGEHLTVDANTVDGHDMGIVVADAVSDVTITDNLVQHSSEHAIALRGGVTGATVQGNDIDGGEVGIYLRDASGSVDRNTIIGVSNHAVTLIAATGATQITNNDVSGRGPSAIDIARAGSIDPTTRANDVDAWVSTKPLDVILRSIFQPLTVLWLILGALVVFSAISGVRARRKNAGIRHPYASHTPLSQLTSGIADPTAFGRPPAHEGNSR</sequence>
<keyword evidence="2" id="KW-0472">Membrane</keyword>
<feature type="region of interest" description="Disordered" evidence="1">
    <location>
        <begin position="595"/>
        <end position="625"/>
    </location>
</feature>
<dbReference type="Pfam" id="PF13229">
    <property type="entry name" value="Beta_helix"/>
    <property type="match status" value="2"/>
</dbReference>
<keyword evidence="3" id="KW-0732">Signal</keyword>
<dbReference type="Proteomes" id="UP000273158">
    <property type="component" value="Unassembled WGS sequence"/>
</dbReference>
<feature type="transmembrane region" description="Helical" evidence="2">
    <location>
        <begin position="559"/>
        <end position="582"/>
    </location>
</feature>
<keyword evidence="6" id="KW-1185">Reference proteome</keyword>
<dbReference type="InterPro" id="IPR039448">
    <property type="entry name" value="Beta_helix"/>
</dbReference>
<feature type="signal peptide" evidence="3">
    <location>
        <begin position="1"/>
        <end position="26"/>
    </location>
</feature>
<feature type="domain" description="Right handed beta helix" evidence="4">
    <location>
        <begin position="282"/>
        <end position="377"/>
    </location>
</feature>
<evidence type="ECO:0000313" key="6">
    <source>
        <dbReference type="Proteomes" id="UP000273158"/>
    </source>
</evidence>
<proteinExistence type="predicted"/>
<dbReference type="EMBL" id="RCDB01000003">
    <property type="protein sequence ID" value="RLK47988.1"/>
    <property type="molecule type" value="Genomic_DNA"/>
</dbReference>
<dbReference type="InterPro" id="IPR006626">
    <property type="entry name" value="PbH1"/>
</dbReference>